<proteinExistence type="predicted"/>
<dbReference type="Gene3D" id="3.30.420.10">
    <property type="entry name" value="Ribonuclease H-like superfamily/Ribonuclease H"/>
    <property type="match status" value="1"/>
</dbReference>
<accession>A5C7T9</accession>
<dbReference type="InterPro" id="IPR013103">
    <property type="entry name" value="RVT_2"/>
</dbReference>
<dbReference type="PANTHER" id="PTHR11439">
    <property type="entry name" value="GAG-POL-RELATED RETROTRANSPOSON"/>
    <property type="match status" value="1"/>
</dbReference>
<name>A5C7T9_VITVI</name>
<dbReference type="Pfam" id="PF20167">
    <property type="entry name" value="Transposase_32"/>
    <property type="match status" value="1"/>
</dbReference>
<evidence type="ECO:0000256" key="1">
    <source>
        <dbReference type="SAM" id="MobiDB-lite"/>
    </source>
</evidence>
<dbReference type="EMBL" id="AM485334">
    <property type="protein sequence ID" value="CAN79779.1"/>
    <property type="molecule type" value="Genomic_DNA"/>
</dbReference>
<evidence type="ECO:0000313" key="3">
    <source>
        <dbReference type="EMBL" id="CAN79779.1"/>
    </source>
</evidence>
<protein>
    <recommendedName>
        <fullName evidence="2">Integrase catalytic domain-containing protein</fullName>
    </recommendedName>
</protein>
<dbReference type="SUPFAM" id="SSF53098">
    <property type="entry name" value="Ribonuclease H-like"/>
    <property type="match status" value="1"/>
</dbReference>
<dbReference type="CDD" id="cd09272">
    <property type="entry name" value="RNase_HI_RT_Ty1"/>
    <property type="match status" value="1"/>
</dbReference>
<feature type="domain" description="Integrase catalytic" evidence="2">
    <location>
        <begin position="325"/>
        <end position="420"/>
    </location>
</feature>
<dbReference type="InterPro" id="IPR012337">
    <property type="entry name" value="RNaseH-like_sf"/>
</dbReference>
<organism evidence="3">
    <name type="scientific">Vitis vinifera</name>
    <name type="common">Grape</name>
    <dbReference type="NCBI Taxonomy" id="29760"/>
    <lineage>
        <taxon>Eukaryota</taxon>
        <taxon>Viridiplantae</taxon>
        <taxon>Streptophyta</taxon>
        <taxon>Embryophyta</taxon>
        <taxon>Tracheophyta</taxon>
        <taxon>Spermatophyta</taxon>
        <taxon>Magnoliopsida</taxon>
        <taxon>eudicotyledons</taxon>
        <taxon>Gunneridae</taxon>
        <taxon>Pentapetalae</taxon>
        <taxon>rosids</taxon>
        <taxon>Vitales</taxon>
        <taxon>Vitaceae</taxon>
        <taxon>Viteae</taxon>
        <taxon>Vitis</taxon>
    </lineage>
</organism>
<reference evidence="3" key="1">
    <citation type="journal article" date="2007" name="PLoS ONE">
        <title>The first genome sequence of an elite grapevine cultivar (Pinot noir Vitis vinifera L.): coping with a highly heterozygous genome.</title>
        <authorList>
            <person name="Velasco R."/>
            <person name="Zharkikh A."/>
            <person name="Troggio M."/>
            <person name="Cartwright D.A."/>
            <person name="Cestaro A."/>
            <person name="Pruss D."/>
            <person name="Pindo M."/>
            <person name="FitzGerald L.M."/>
            <person name="Vezzulli S."/>
            <person name="Reid J."/>
            <person name="Malacarne G."/>
            <person name="Iliev D."/>
            <person name="Coppola G."/>
            <person name="Wardell B."/>
            <person name="Micheletti D."/>
            <person name="Macalma T."/>
            <person name="Facci M."/>
            <person name="Mitchell J.T."/>
            <person name="Perazzolli M."/>
            <person name="Eldredge G."/>
            <person name="Gatto P."/>
            <person name="Oyzerski R."/>
            <person name="Moretto M."/>
            <person name="Gutin N."/>
            <person name="Stefanini M."/>
            <person name="Chen Y."/>
            <person name="Segala C."/>
            <person name="Davenport C."/>
            <person name="Dematte L."/>
            <person name="Mraz A."/>
            <person name="Battilana J."/>
            <person name="Stormo K."/>
            <person name="Costa F."/>
            <person name="Tao Q."/>
            <person name="Si-Ammour A."/>
            <person name="Harkins T."/>
            <person name="Lackey A."/>
            <person name="Perbost C."/>
            <person name="Taillon B."/>
            <person name="Stella A."/>
            <person name="Solovyev V."/>
            <person name="Fawcett J.A."/>
            <person name="Sterck L."/>
            <person name="Vandepoele K."/>
            <person name="Grando S.M."/>
            <person name="Toppo S."/>
            <person name="Moser C."/>
            <person name="Lanchbury J."/>
            <person name="Bogden R."/>
            <person name="Skolnick M."/>
            <person name="Sgaramella V."/>
            <person name="Bhatnagar S.K."/>
            <person name="Fontana P."/>
            <person name="Gutin A."/>
            <person name="Van de Peer Y."/>
            <person name="Salamini F."/>
            <person name="Viola R."/>
        </authorList>
    </citation>
    <scope>NUCLEOTIDE SEQUENCE</scope>
</reference>
<dbReference type="InterPro" id="IPR001584">
    <property type="entry name" value="Integrase_cat-core"/>
</dbReference>
<gene>
    <name evidence="3" type="ORF">VITISV_013617</name>
</gene>
<dbReference type="GO" id="GO:0003676">
    <property type="term" value="F:nucleic acid binding"/>
    <property type="evidence" value="ECO:0007669"/>
    <property type="project" value="InterPro"/>
</dbReference>
<sequence length="1190" mass="138127">MTIPSSSSQAENFSKHKTSFFTGTDYPYWKTRMTWYLQSTDLDVWDVIEDDPTFPTKLIDGVLVPKPKQEWNELDRRNFQLNAKTVFTLQCVMDRNEYNRICQCKSAKEISRLLEITHEGTNQVKESKINLLVHNYELFSMKENETIVEMITRFTDIVNGLEALGKTYKESEKVMKILRSLPSKWHTKVTAIQEAKVLTKLPMEELIGSLMTYEINLTKKLQEGEDKKKKNIALKTTTKEEKDVEKEKPSDEDDDLALITRKLNKYMRGESKVKRRMKKAMMATWSESEESFEEENEKEVVNTCFMTIDDLDQVQNEKGFTITCIRSDHEREFENNDFEDYCNEHSINHNFSASRTPQQNGVVERKNRTLQEMAKTMLNENNLPKYFWAKAVNTSCYVLNRIFLRPILKKTPYELWKNKKPNISHFKVFGCKFFILNTKDNLGKFDAKSDVGIFLGYSTLSKAFRVFNKRTMVVEESIHVYVEQPPGFQSFNLPNHVFKLKNALYGLKQAPRVWYERLSKFLLKRGFKMGKNDTTLFIKTKENGMLLVKIYVDDIIFGATNVSLCEEFSKCMHSKFEMSMMGELNFFLGLQIKQLKEGTFINQAKYIRDLLKRFNMEEAKTMKTPMSSSIKLDMDEKGKSVNSTMYRGVIGSLLYLTASRPDIMYSVCLCARFQSCPKESHLSVVKLIRYLKGTMDIGLWYPKGDNFELIGFSDADFADCKVKRKSTSDTCHFLGHSLVSWHSKKQNLVALSTKEPKYIAADLCCAQIFWMKQTLSDFNLIFEHVPIKYDNTSAINISKNLVQHSRTKHIEIRHHFLRDHAQKSDITLEFGKRPTEPSQPEQTETRRKARYDTGLFNSVEDYQRYKQKFAQRKVTYGLEGSVMSTVRGVEIRLSSESICHILDIPLVGLRVYEAKAWPIVPRFEPKKVVQRLCRLADAQGMGKPSAHNLTVPNRVLHHMICSILLPRGGHRDKVSYLAAFIVDSILIGRRIHVRYLMMMHMISCVESTTRVLPYDRFLTRVFKDVGVDLSRETDFEVPTSYDPRAERQARDQGQMHPGAKEEAEIREMEDGLDPQRDFKRKRPELDILPPPQSKGIHVEDTFSEPMMTEPSYTARPSSQPSFTELLHIELPSQAPHTPDHAPWMDVSAQISSLGTRMEELALVHDTLFYSMEEHIDQYQTDFTSQFEHFQ</sequence>
<evidence type="ECO:0000259" key="2">
    <source>
        <dbReference type="PROSITE" id="PS50994"/>
    </source>
</evidence>
<dbReference type="Pfam" id="PF07727">
    <property type="entry name" value="RVT_2"/>
    <property type="match status" value="1"/>
</dbReference>
<feature type="compositionally biased region" description="Basic and acidic residues" evidence="1">
    <location>
        <begin position="1058"/>
        <end position="1077"/>
    </location>
</feature>
<dbReference type="PANTHER" id="PTHR11439:SF442">
    <property type="entry name" value="CYSTEINE-RICH RLK (RECEPTOR-LIKE PROTEIN KINASE) 8"/>
    <property type="match status" value="1"/>
</dbReference>
<feature type="region of interest" description="Disordered" evidence="1">
    <location>
        <begin position="1040"/>
        <end position="1077"/>
    </location>
</feature>
<dbReference type="GO" id="GO:0015074">
    <property type="term" value="P:DNA integration"/>
    <property type="evidence" value="ECO:0007669"/>
    <property type="project" value="InterPro"/>
</dbReference>
<dbReference type="InterPro" id="IPR036397">
    <property type="entry name" value="RNaseH_sf"/>
</dbReference>
<dbReference type="InterPro" id="IPR043502">
    <property type="entry name" value="DNA/RNA_pol_sf"/>
</dbReference>
<dbReference type="InterPro" id="IPR046796">
    <property type="entry name" value="Transposase_32_dom"/>
</dbReference>
<dbReference type="AlphaFoldDB" id="A5C7T9"/>
<dbReference type="PROSITE" id="PS50994">
    <property type="entry name" value="INTEGRASE"/>
    <property type="match status" value="1"/>
</dbReference>
<dbReference type="SUPFAM" id="SSF56672">
    <property type="entry name" value="DNA/RNA polymerases"/>
    <property type="match status" value="1"/>
</dbReference>
<dbReference type="Pfam" id="PF14223">
    <property type="entry name" value="Retrotran_gag_2"/>
    <property type="match status" value="1"/>
</dbReference>